<protein>
    <submittedName>
        <fullName evidence="1">Uncharacterized protein</fullName>
    </submittedName>
</protein>
<reference evidence="1" key="2">
    <citation type="journal article" date="2015" name="Data Brief">
        <title>Shoot transcriptome of the giant reed, Arundo donax.</title>
        <authorList>
            <person name="Barrero R.A."/>
            <person name="Guerrero F.D."/>
            <person name="Moolhuijzen P."/>
            <person name="Goolsby J.A."/>
            <person name="Tidwell J."/>
            <person name="Bellgard S.E."/>
            <person name="Bellgard M.I."/>
        </authorList>
    </citation>
    <scope>NUCLEOTIDE SEQUENCE</scope>
    <source>
        <tissue evidence="1">Shoot tissue taken approximately 20 cm above the soil surface</tissue>
    </source>
</reference>
<name>A0A0A9CZY5_ARUDO</name>
<dbReference type="EMBL" id="GBRH01220838">
    <property type="protein sequence ID" value="JAD77057.1"/>
    <property type="molecule type" value="Transcribed_RNA"/>
</dbReference>
<evidence type="ECO:0000313" key="1">
    <source>
        <dbReference type="EMBL" id="JAD77057.1"/>
    </source>
</evidence>
<organism evidence="1">
    <name type="scientific">Arundo donax</name>
    <name type="common">Giant reed</name>
    <name type="synonym">Donax arundinaceus</name>
    <dbReference type="NCBI Taxonomy" id="35708"/>
    <lineage>
        <taxon>Eukaryota</taxon>
        <taxon>Viridiplantae</taxon>
        <taxon>Streptophyta</taxon>
        <taxon>Embryophyta</taxon>
        <taxon>Tracheophyta</taxon>
        <taxon>Spermatophyta</taxon>
        <taxon>Magnoliopsida</taxon>
        <taxon>Liliopsida</taxon>
        <taxon>Poales</taxon>
        <taxon>Poaceae</taxon>
        <taxon>PACMAD clade</taxon>
        <taxon>Arundinoideae</taxon>
        <taxon>Arundineae</taxon>
        <taxon>Arundo</taxon>
    </lineage>
</organism>
<reference evidence="1" key="1">
    <citation type="submission" date="2014-09" db="EMBL/GenBank/DDBJ databases">
        <authorList>
            <person name="Magalhaes I.L.F."/>
            <person name="Oliveira U."/>
            <person name="Santos F.R."/>
            <person name="Vidigal T.H.D.A."/>
            <person name="Brescovit A.D."/>
            <person name="Santos A.J."/>
        </authorList>
    </citation>
    <scope>NUCLEOTIDE SEQUENCE</scope>
    <source>
        <tissue evidence="1">Shoot tissue taken approximately 20 cm above the soil surface</tissue>
    </source>
</reference>
<sequence length="55" mass="6622">MWIFSNRYSISESENAESIQVLHYEFGQKYDALFYYFHDKINRVIIIKLPLCLCA</sequence>
<accession>A0A0A9CZY5</accession>
<proteinExistence type="predicted"/>
<dbReference type="AlphaFoldDB" id="A0A0A9CZY5"/>